<gene>
    <name evidence="1" type="ORF">CUU66_14005</name>
</gene>
<dbReference type="EMBL" id="PGUY01000043">
    <property type="protein sequence ID" value="PLT29314.1"/>
    <property type="molecule type" value="Genomic_DNA"/>
</dbReference>
<proteinExistence type="predicted"/>
<comment type="caution">
    <text evidence="1">The sequence shown here is derived from an EMBL/GenBank/DDBJ whole genome shotgun (WGS) entry which is preliminary data.</text>
</comment>
<name>A0A2N5M4M6_9BACI</name>
<dbReference type="Proteomes" id="UP000234748">
    <property type="component" value="Unassembled WGS sequence"/>
</dbReference>
<protein>
    <submittedName>
        <fullName evidence="1">Uncharacterized protein</fullName>
    </submittedName>
</protein>
<evidence type="ECO:0000313" key="1">
    <source>
        <dbReference type="EMBL" id="PLT29314.1"/>
    </source>
</evidence>
<evidence type="ECO:0000313" key="2">
    <source>
        <dbReference type="Proteomes" id="UP000234748"/>
    </source>
</evidence>
<organism evidence="1 2">
    <name type="scientific">Peribacillus deserti</name>
    <dbReference type="NCBI Taxonomy" id="673318"/>
    <lineage>
        <taxon>Bacteria</taxon>
        <taxon>Bacillati</taxon>
        <taxon>Bacillota</taxon>
        <taxon>Bacilli</taxon>
        <taxon>Bacillales</taxon>
        <taxon>Bacillaceae</taxon>
        <taxon>Peribacillus</taxon>
    </lineage>
</organism>
<keyword evidence="2" id="KW-1185">Reference proteome</keyword>
<dbReference type="AlphaFoldDB" id="A0A2N5M4M6"/>
<dbReference type="PROSITE" id="PS51257">
    <property type="entry name" value="PROKAR_LIPOPROTEIN"/>
    <property type="match status" value="1"/>
</dbReference>
<sequence>MKIFLKPFIGVLFVFVLTGCIGEDYDFTPPSVTLFDISMTNDDIKLKEANIDWNTDKQYSKKTKDIRALAQKQQQIRVNPDKQEFYVGFDSQDFKILELNVLLWQKDKKTKLELDKNHNFQFPIELGDYLIEVDLLTDNGSAEYVGNIEIHD</sequence>
<dbReference type="OrthoDB" id="2938139at2"/>
<reference evidence="1 2" key="1">
    <citation type="submission" date="2017-11" db="EMBL/GenBank/DDBJ databases">
        <title>Comparitive Functional Genomics of Dry Heat Resistant strains isolated from the Viking Spacecraft.</title>
        <authorList>
            <person name="Seuylemezian A."/>
            <person name="Cooper K."/>
            <person name="Vaishampayan P."/>
        </authorList>
    </citation>
    <scope>NUCLEOTIDE SEQUENCE [LARGE SCALE GENOMIC DNA]</scope>
    <source>
        <strain evidence="1 2">V1-29</strain>
    </source>
</reference>
<accession>A0A2N5M4M6</accession>